<dbReference type="RefSeq" id="XP_009020290.1">
    <property type="nucleotide sequence ID" value="XM_009022042.1"/>
</dbReference>
<dbReference type="Proteomes" id="UP000015101">
    <property type="component" value="Unassembled WGS sequence"/>
</dbReference>
<dbReference type="PROSITE" id="PS51406">
    <property type="entry name" value="FIBRINOGEN_C_2"/>
    <property type="match status" value="1"/>
</dbReference>
<dbReference type="AlphaFoldDB" id="T1G4H7"/>
<organism evidence="3 4">
    <name type="scientific">Helobdella robusta</name>
    <name type="common">Californian leech</name>
    <dbReference type="NCBI Taxonomy" id="6412"/>
    <lineage>
        <taxon>Eukaryota</taxon>
        <taxon>Metazoa</taxon>
        <taxon>Spiralia</taxon>
        <taxon>Lophotrochozoa</taxon>
        <taxon>Annelida</taxon>
        <taxon>Clitellata</taxon>
        <taxon>Hirudinea</taxon>
        <taxon>Rhynchobdellida</taxon>
        <taxon>Glossiphoniidae</taxon>
        <taxon>Helobdella</taxon>
    </lineage>
</organism>
<reference evidence="4" key="1">
    <citation type="submission" date="2012-12" db="EMBL/GenBank/DDBJ databases">
        <authorList>
            <person name="Hellsten U."/>
            <person name="Grimwood J."/>
            <person name="Chapman J.A."/>
            <person name="Shapiro H."/>
            <person name="Aerts A."/>
            <person name="Otillar R.P."/>
            <person name="Terry A.Y."/>
            <person name="Boore J.L."/>
            <person name="Simakov O."/>
            <person name="Marletaz F."/>
            <person name="Cho S.-J."/>
            <person name="Edsinger-Gonzales E."/>
            <person name="Havlak P."/>
            <person name="Kuo D.-H."/>
            <person name="Larsson T."/>
            <person name="Lv J."/>
            <person name="Arendt D."/>
            <person name="Savage R."/>
            <person name="Osoegawa K."/>
            <person name="de Jong P."/>
            <person name="Lindberg D.R."/>
            <person name="Seaver E.C."/>
            <person name="Weisblat D.A."/>
            <person name="Putnam N.H."/>
            <person name="Grigoriev I.V."/>
            <person name="Rokhsar D.S."/>
        </authorList>
    </citation>
    <scope>NUCLEOTIDE SEQUENCE</scope>
</reference>
<dbReference type="PANTHER" id="PTHR19143:SF462">
    <property type="entry name" value="APPLE DOMAIN-CONTAINING PROTEIN"/>
    <property type="match status" value="1"/>
</dbReference>
<dbReference type="InterPro" id="IPR014716">
    <property type="entry name" value="Fibrinogen_a/b/g_C_1"/>
</dbReference>
<evidence type="ECO:0000259" key="1">
    <source>
        <dbReference type="PROSITE" id="PS51406"/>
    </source>
</evidence>
<dbReference type="eggNOG" id="KOG2579">
    <property type="taxonomic scope" value="Eukaryota"/>
</dbReference>
<dbReference type="InterPro" id="IPR050373">
    <property type="entry name" value="Fibrinogen_C-term_domain"/>
</dbReference>
<dbReference type="EnsemblMetazoa" id="HelroT81692">
    <property type="protein sequence ID" value="HelroP81692"/>
    <property type="gene ID" value="HelroG81692"/>
</dbReference>
<evidence type="ECO:0000313" key="2">
    <source>
        <dbReference type="EMBL" id="ESO01636.1"/>
    </source>
</evidence>
<protein>
    <recommendedName>
        <fullName evidence="1">Fibrinogen C-terminal domain-containing protein</fullName>
    </recommendedName>
</protein>
<name>T1G4H7_HELRO</name>
<reference evidence="3" key="3">
    <citation type="submission" date="2015-06" db="UniProtKB">
        <authorList>
            <consortium name="EnsemblMetazoa"/>
        </authorList>
    </citation>
    <scope>IDENTIFICATION</scope>
</reference>
<dbReference type="InterPro" id="IPR036056">
    <property type="entry name" value="Fibrinogen-like_C"/>
</dbReference>
<feature type="domain" description="Fibrinogen C-terminal" evidence="1">
    <location>
        <begin position="1"/>
        <end position="120"/>
    </location>
</feature>
<proteinExistence type="predicted"/>
<keyword evidence="4" id="KW-1185">Reference proteome</keyword>
<gene>
    <name evidence="3" type="primary">20215975</name>
    <name evidence="2" type="ORF">HELRODRAFT_81692</name>
</gene>
<dbReference type="PANTHER" id="PTHR19143">
    <property type="entry name" value="FIBRINOGEN/TENASCIN/ANGIOPOEITIN"/>
    <property type="match status" value="1"/>
</dbReference>
<dbReference type="GeneID" id="20215975"/>
<dbReference type="CTD" id="20215975"/>
<dbReference type="SUPFAM" id="SSF56496">
    <property type="entry name" value="Fibrinogen C-terminal domain-like"/>
    <property type="match status" value="1"/>
</dbReference>
<evidence type="ECO:0000313" key="4">
    <source>
        <dbReference type="Proteomes" id="UP000015101"/>
    </source>
</evidence>
<dbReference type="EMBL" id="AMQM01004975">
    <property type="status" value="NOT_ANNOTATED_CDS"/>
    <property type="molecule type" value="Genomic_DNA"/>
</dbReference>
<dbReference type="SMART" id="SM00186">
    <property type="entry name" value="FBG"/>
    <property type="match status" value="1"/>
</dbReference>
<dbReference type="InParanoid" id="T1G4H7"/>
<sequence>GFGTYNKNFWLGLDKMHRLTTSADYRLKFEVLISGKWYSDEYDHFKVGPESEKYTLNVSGYGGDKCDALNNSYSYLTQNGMKFSTPDQDNDLHPTFHCAFNYSSGNWYNSCFCQRLNGVYGSSFDYAFFPVTHCRMMVKCNL</sequence>
<dbReference type="KEGG" id="hro:HELRODRAFT_81692"/>
<dbReference type="EMBL" id="KB096743">
    <property type="protein sequence ID" value="ESO01636.1"/>
    <property type="molecule type" value="Genomic_DNA"/>
</dbReference>
<dbReference type="Pfam" id="PF00147">
    <property type="entry name" value="Fibrinogen_C"/>
    <property type="match status" value="1"/>
</dbReference>
<reference evidence="2 4" key="2">
    <citation type="journal article" date="2013" name="Nature">
        <title>Insights into bilaterian evolution from three spiralian genomes.</title>
        <authorList>
            <person name="Simakov O."/>
            <person name="Marletaz F."/>
            <person name="Cho S.J."/>
            <person name="Edsinger-Gonzales E."/>
            <person name="Havlak P."/>
            <person name="Hellsten U."/>
            <person name="Kuo D.H."/>
            <person name="Larsson T."/>
            <person name="Lv J."/>
            <person name="Arendt D."/>
            <person name="Savage R."/>
            <person name="Osoegawa K."/>
            <person name="de Jong P."/>
            <person name="Grimwood J."/>
            <person name="Chapman J.A."/>
            <person name="Shapiro H."/>
            <person name="Aerts A."/>
            <person name="Otillar R.P."/>
            <person name="Terry A.Y."/>
            <person name="Boore J.L."/>
            <person name="Grigoriev I.V."/>
            <person name="Lindberg D.R."/>
            <person name="Seaver E.C."/>
            <person name="Weisblat D.A."/>
            <person name="Putnam N.H."/>
            <person name="Rokhsar D.S."/>
        </authorList>
    </citation>
    <scope>NUCLEOTIDE SEQUENCE</scope>
</reference>
<accession>T1G4H7</accession>
<dbReference type="Gene3D" id="3.90.215.10">
    <property type="entry name" value="Gamma Fibrinogen, chain A, domain 1"/>
    <property type="match status" value="1"/>
</dbReference>
<dbReference type="GO" id="GO:0005615">
    <property type="term" value="C:extracellular space"/>
    <property type="evidence" value="ECO:0000318"/>
    <property type="project" value="GO_Central"/>
</dbReference>
<dbReference type="HOGENOM" id="CLU_038628_6_2_1"/>
<dbReference type="InterPro" id="IPR002181">
    <property type="entry name" value="Fibrinogen_a/b/g_C_dom"/>
</dbReference>
<dbReference type="STRING" id="6412.T1G4H7"/>
<evidence type="ECO:0000313" key="3">
    <source>
        <dbReference type="EnsemblMetazoa" id="HelroP81692"/>
    </source>
</evidence>